<feature type="compositionally biased region" description="Basic and acidic residues" evidence="4">
    <location>
        <begin position="176"/>
        <end position="191"/>
    </location>
</feature>
<feature type="region of interest" description="Disordered" evidence="4">
    <location>
        <begin position="71"/>
        <end position="93"/>
    </location>
</feature>
<dbReference type="PANTHER" id="PTHR10380">
    <property type="entry name" value="CUTICLE PROTEIN"/>
    <property type="match status" value="1"/>
</dbReference>
<dbReference type="AlphaFoldDB" id="A0ABD0TAI0"/>
<evidence type="ECO:0000256" key="3">
    <source>
        <dbReference type="PROSITE-ProRule" id="PRU00497"/>
    </source>
</evidence>
<evidence type="ECO:0000256" key="2">
    <source>
        <dbReference type="ARBA" id="ARBA00022729"/>
    </source>
</evidence>
<dbReference type="Pfam" id="PF00379">
    <property type="entry name" value="Chitin_bind_4"/>
    <property type="match status" value="1"/>
</dbReference>
<dbReference type="PROSITE" id="PS00233">
    <property type="entry name" value="CHIT_BIND_RR_1"/>
    <property type="match status" value="1"/>
</dbReference>
<evidence type="ECO:0000256" key="5">
    <source>
        <dbReference type="SAM" id="SignalP"/>
    </source>
</evidence>
<feature type="compositionally biased region" description="Low complexity" evidence="4">
    <location>
        <begin position="206"/>
        <end position="215"/>
    </location>
</feature>
<feature type="chain" id="PRO_5044876861" evidence="5">
    <location>
        <begin position="18"/>
        <end position="299"/>
    </location>
</feature>
<evidence type="ECO:0000313" key="6">
    <source>
        <dbReference type="EMBL" id="KAL0840389.1"/>
    </source>
</evidence>
<keyword evidence="1 3" id="KW-0193">Cuticle</keyword>
<feature type="compositionally biased region" description="Polar residues" evidence="4">
    <location>
        <begin position="259"/>
        <end position="286"/>
    </location>
</feature>
<gene>
    <name evidence="6" type="ORF">ABMA28_015646</name>
</gene>
<dbReference type="Proteomes" id="UP001549921">
    <property type="component" value="Unassembled WGS sequence"/>
</dbReference>
<proteinExistence type="predicted"/>
<feature type="signal peptide" evidence="5">
    <location>
        <begin position="1"/>
        <end position="17"/>
    </location>
</feature>
<feature type="region of interest" description="Disordered" evidence="4">
    <location>
        <begin position="241"/>
        <end position="299"/>
    </location>
</feature>
<feature type="compositionally biased region" description="Low complexity" evidence="4">
    <location>
        <begin position="241"/>
        <end position="258"/>
    </location>
</feature>
<sequence length="299" mass="30680">MFFKLVCLCSVAACVIAKPSPTEVVPLEKQQPTVIPIVSQSEELELNGTYKYSYETGNGIKREETSYDKVVPKAQGRSALGSGEGSGSDESDEIHVQQGSYSYTAPDGTVITVKYIADENGFRPVGDHLPKAPAFVQQQIDASNKEKAGRALSVDSAGSPSTVEEKSQAAPSPAEAKPEAAPEEVEPKEKSVVPVVPASQPLNAGSEASTAAAEPLAAFEATSTAAAEVAASTVAAEQAAVTEAASTTASSEVKTTAVSEESPSTQSQAVTSEAVSSEVTQSSDNVSTTEAASSTTTSV</sequence>
<keyword evidence="2 5" id="KW-0732">Signal</keyword>
<dbReference type="InterPro" id="IPR031311">
    <property type="entry name" value="CHIT_BIND_RR_consensus"/>
</dbReference>
<dbReference type="PANTHER" id="PTHR10380:SF173">
    <property type="entry name" value="CUTICULAR PROTEIN 47EF, ISOFORM C-RELATED"/>
    <property type="match status" value="1"/>
</dbReference>
<reference evidence="6 7" key="1">
    <citation type="submission" date="2024-06" db="EMBL/GenBank/DDBJ databases">
        <title>A chromosome-level genome assembly of beet webworm, Loxostege sticticalis.</title>
        <authorList>
            <person name="Zhang Y."/>
        </authorList>
    </citation>
    <scope>NUCLEOTIDE SEQUENCE [LARGE SCALE GENOMIC DNA]</scope>
    <source>
        <strain evidence="6">AQ028</strain>
        <tissue evidence="6">Male pupae</tissue>
    </source>
</reference>
<feature type="region of interest" description="Disordered" evidence="4">
    <location>
        <begin position="143"/>
        <end position="215"/>
    </location>
</feature>
<evidence type="ECO:0000256" key="4">
    <source>
        <dbReference type="SAM" id="MobiDB-lite"/>
    </source>
</evidence>
<name>A0ABD0TAI0_LOXSC</name>
<organism evidence="6 7">
    <name type="scientific">Loxostege sticticalis</name>
    <name type="common">Beet webworm moth</name>
    <dbReference type="NCBI Taxonomy" id="481309"/>
    <lineage>
        <taxon>Eukaryota</taxon>
        <taxon>Metazoa</taxon>
        <taxon>Ecdysozoa</taxon>
        <taxon>Arthropoda</taxon>
        <taxon>Hexapoda</taxon>
        <taxon>Insecta</taxon>
        <taxon>Pterygota</taxon>
        <taxon>Neoptera</taxon>
        <taxon>Endopterygota</taxon>
        <taxon>Lepidoptera</taxon>
        <taxon>Glossata</taxon>
        <taxon>Ditrysia</taxon>
        <taxon>Pyraloidea</taxon>
        <taxon>Crambidae</taxon>
        <taxon>Pyraustinae</taxon>
        <taxon>Loxostege</taxon>
    </lineage>
</organism>
<accession>A0ABD0TAI0</accession>
<dbReference type="InterPro" id="IPR050468">
    <property type="entry name" value="Cuticle_Struct_Prot"/>
</dbReference>
<dbReference type="PROSITE" id="PS51155">
    <property type="entry name" value="CHIT_BIND_RR_2"/>
    <property type="match status" value="1"/>
</dbReference>
<comment type="caution">
    <text evidence="6">The sequence shown here is derived from an EMBL/GenBank/DDBJ whole genome shotgun (WGS) entry which is preliminary data.</text>
</comment>
<evidence type="ECO:0000256" key="1">
    <source>
        <dbReference type="ARBA" id="ARBA00022460"/>
    </source>
</evidence>
<dbReference type="GO" id="GO:0042302">
    <property type="term" value="F:structural constituent of cuticle"/>
    <property type="evidence" value="ECO:0007669"/>
    <property type="project" value="UniProtKB-UniRule"/>
</dbReference>
<dbReference type="EMBL" id="JBEDNZ010000007">
    <property type="protein sequence ID" value="KAL0840389.1"/>
    <property type="molecule type" value="Genomic_DNA"/>
</dbReference>
<protein>
    <submittedName>
        <fullName evidence="6">Uncharacterized protein</fullName>
    </submittedName>
</protein>
<feature type="compositionally biased region" description="Low complexity" evidence="4">
    <location>
        <begin position="287"/>
        <end position="299"/>
    </location>
</feature>
<dbReference type="InterPro" id="IPR000618">
    <property type="entry name" value="Insect_cuticle"/>
</dbReference>
<evidence type="ECO:0000313" key="7">
    <source>
        <dbReference type="Proteomes" id="UP001549921"/>
    </source>
</evidence>